<dbReference type="SUPFAM" id="SSF47336">
    <property type="entry name" value="ACP-like"/>
    <property type="match status" value="1"/>
</dbReference>
<dbReference type="Proteomes" id="UP000053690">
    <property type="component" value="Unassembled WGS sequence"/>
</dbReference>
<dbReference type="EMBL" id="LQBP01000003">
    <property type="protein sequence ID" value="KUJ80063.1"/>
    <property type="molecule type" value="Genomic_DNA"/>
</dbReference>
<evidence type="ECO:0000313" key="3">
    <source>
        <dbReference type="Proteomes" id="UP000053690"/>
    </source>
</evidence>
<keyword evidence="3" id="KW-1185">Reference proteome</keyword>
<accession>A0A0X3TWI5</accession>
<dbReference type="Gene3D" id="1.10.1200.10">
    <property type="entry name" value="ACP-like"/>
    <property type="match status" value="1"/>
</dbReference>
<feature type="domain" description="Carrier" evidence="1">
    <location>
        <begin position="19"/>
        <end position="60"/>
    </location>
</feature>
<reference evidence="3" key="1">
    <citation type="submission" date="2015-12" db="EMBL/GenBank/DDBJ databases">
        <authorList>
            <person name="Zhang G."/>
            <person name="Stingl U."/>
        </authorList>
    </citation>
    <scope>NUCLEOTIDE SEQUENCE [LARGE SCALE GENOMIC DNA]</scope>
    <source>
        <strain evidence="3">ZGT108</strain>
    </source>
</reference>
<proteinExistence type="predicted"/>
<dbReference type="InterPro" id="IPR036736">
    <property type="entry name" value="ACP-like_sf"/>
</dbReference>
<comment type="caution">
    <text evidence="2">The sequence shown here is derived from an EMBL/GenBank/DDBJ whole genome shotgun (WGS) entry which is preliminary data.</text>
</comment>
<protein>
    <recommendedName>
        <fullName evidence="1">Carrier domain-containing protein</fullName>
    </recommendedName>
</protein>
<dbReference type="AlphaFoldDB" id="A0A0X3TWI5"/>
<evidence type="ECO:0000259" key="1">
    <source>
        <dbReference type="Pfam" id="PF00550"/>
    </source>
</evidence>
<organism evidence="2 3">
    <name type="scientific">Ruegeria profundi</name>
    <dbReference type="NCBI Taxonomy" id="1685378"/>
    <lineage>
        <taxon>Bacteria</taxon>
        <taxon>Pseudomonadati</taxon>
        <taxon>Pseudomonadota</taxon>
        <taxon>Alphaproteobacteria</taxon>
        <taxon>Rhodobacterales</taxon>
        <taxon>Roseobacteraceae</taxon>
        <taxon>Ruegeria</taxon>
    </lineage>
</organism>
<evidence type="ECO:0000313" key="2">
    <source>
        <dbReference type="EMBL" id="KUJ80063.1"/>
    </source>
</evidence>
<dbReference type="Pfam" id="PF00550">
    <property type="entry name" value="PP-binding"/>
    <property type="match status" value="1"/>
</dbReference>
<dbReference type="STRING" id="1685378.AVO44_07820"/>
<name>A0A0X3TWI5_9RHOB</name>
<dbReference type="RefSeq" id="WP_068334963.1">
    <property type="nucleotide sequence ID" value="NZ_JAIUZS010000001.1"/>
</dbReference>
<sequence>MPVAIETAKTAMREIFHDLAEDLEEEPVEFTADTKLVDLGVESISLIYLISELQQHFNLEERLFQHLRETERLLVDMQVSDILNGVVAASAGQEVSNA</sequence>
<gene>
    <name evidence="2" type="ORF">AVO44_07820</name>
</gene>
<dbReference type="InterPro" id="IPR009081">
    <property type="entry name" value="PP-bd_ACP"/>
</dbReference>
<dbReference type="OrthoDB" id="7868070at2"/>